<keyword evidence="3" id="KW-1185">Reference proteome</keyword>
<keyword evidence="1" id="KW-0812">Transmembrane</keyword>
<proteinExistence type="predicted"/>
<organism evidence="2 3">
    <name type="scientific">Sphenostylis stenocarpa</name>
    <dbReference type="NCBI Taxonomy" id="92480"/>
    <lineage>
        <taxon>Eukaryota</taxon>
        <taxon>Viridiplantae</taxon>
        <taxon>Streptophyta</taxon>
        <taxon>Embryophyta</taxon>
        <taxon>Tracheophyta</taxon>
        <taxon>Spermatophyta</taxon>
        <taxon>Magnoliopsida</taxon>
        <taxon>eudicotyledons</taxon>
        <taxon>Gunneridae</taxon>
        <taxon>Pentapetalae</taxon>
        <taxon>rosids</taxon>
        <taxon>fabids</taxon>
        <taxon>Fabales</taxon>
        <taxon>Fabaceae</taxon>
        <taxon>Papilionoideae</taxon>
        <taxon>50 kb inversion clade</taxon>
        <taxon>NPAAA clade</taxon>
        <taxon>indigoferoid/millettioid clade</taxon>
        <taxon>Phaseoleae</taxon>
        <taxon>Sphenostylis</taxon>
    </lineage>
</organism>
<protein>
    <submittedName>
        <fullName evidence="2">Uncharacterized protein</fullName>
    </submittedName>
</protein>
<feature type="transmembrane region" description="Helical" evidence="1">
    <location>
        <begin position="40"/>
        <end position="59"/>
    </location>
</feature>
<dbReference type="Gramene" id="rna-AYBTSS11_LOCUS26674">
    <property type="protein sequence ID" value="CAJ1974594.1"/>
    <property type="gene ID" value="gene-AYBTSS11_LOCUS26674"/>
</dbReference>
<sequence>MRSRFRGRCHRSYCEVDETHLTVLNDKNERGRWKLENDTVSDLLYICSILLVGIALSLSTPPFGHQRPHCPVLVGVEFYVFALCPHLLSRDECVWRGGRRVADLFSACVELEVVIVMVYEYQFGTFYTDE</sequence>
<evidence type="ECO:0000256" key="1">
    <source>
        <dbReference type="SAM" id="Phobius"/>
    </source>
</evidence>
<evidence type="ECO:0000313" key="2">
    <source>
        <dbReference type="EMBL" id="CAJ1974594.1"/>
    </source>
</evidence>
<name>A0AA86THW1_9FABA</name>
<dbReference type="AlphaFoldDB" id="A0AA86THW1"/>
<dbReference type="EMBL" id="OY731406">
    <property type="protein sequence ID" value="CAJ1974594.1"/>
    <property type="molecule type" value="Genomic_DNA"/>
</dbReference>
<gene>
    <name evidence="2" type="ORF">AYBTSS11_LOCUS26674</name>
</gene>
<keyword evidence="1" id="KW-0472">Membrane</keyword>
<dbReference type="Proteomes" id="UP001189624">
    <property type="component" value="Chromosome 9"/>
</dbReference>
<accession>A0AA86THW1</accession>
<reference evidence="2" key="1">
    <citation type="submission" date="2023-10" db="EMBL/GenBank/DDBJ databases">
        <authorList>
            <person name="Domelevo Entfellner J.-B."/>
        </authorList>
    </citation>
    <scope>NUCLEOTIDE SEQUENCE</scope>
</reference>
<evidence type="ECO:0000313" key="3">
    <source>
        <dbReference type="Proteomes" id="UP001189624"/>
    </source>
</evidence>
<keyword evidence="1" id="KW-1133">Transmembrane helix</keyword>